<evidence type="ECO:0000256" key="1">
    <source>
        <dbReference type="SAM" id="SignalP"/>
    </source>
</evidence>
<name>A0A914CQM3_9BILA</name>
<feature type="chain" id="PRO_5037286542" evidence="1">
    <location>
        <begin position="19"/>
        <end position="263"/>
    </location>
</feature>
<dbReference type="PANTHER" id="PTHR34311">
    <property type="entry name" value="PROTEIN CBG21698-RELATED"/>
    <property type="match status" value="1"/>
</dbReference>
<feature type="signal peptide" evidence="1">
    <location>
        <begin position="1"/>
        <end position="18"/>
    </location>
</feature>
<keyword evidence="1" id="KW-0732">Signal</keyword>
<organism evidence="2 3">
    <name type="scientific">Acrobeloides nanus</name>
    <dbReference type="NCBI Taxonomy" id="290746"/>
    <lineage>
        <taxon>Eukaryota</taxon>
        <taxon>Metazoa</taxon>
        <taxon>Ecdysozoa</taxon>
        <taxon>Nematoda</taxon>
        <taxon>Chromadorea</taxon>
        <taxon>Rhabditida</taxon>
        <taxon>Tylenchina</taxon>
        <taxon>Cephalobomorpha</taxon>
        <taxon>Cephaloboidea</taxon>
        <taxon>Cephalobidae</taxon>
        <taxon>Acrobeloides</taxon>
    </lineage>
</organism>
<sequence>MKWLTLVALAGLLAYTTAQGKGGNCTIAAFKIAQDVFTSQLGLPPYYDWQDPIDLLVGVQNTLVNGLAGYDNGLIAVCRSFNAMLNNLASNNVNIYTCFEPLFIMSQDNTPENAYAYVATMKMIAFNCGGGFYTALKNWPCIQNAYQTQNTTLFSAITSMLQQIADTPDRACAYTKNALLTWTTAFDKVCNQPDTEYYGCQTMLQFTNTWYPICNDVCYVPTRQQALVEFGVDDKEYMKKLRNNWAETRNIHKPVFHIDLESM</sequence>
<protein>
    <submittedName>
        <fullName evidence="3">Secreted protein</fullName>
    </submittedName>
</protein>
<dbReference type="Proteomes" id="UP000887540">
    <property type="component" value="Unplaced"/>
</dbReference>
<dbReference type="WBParaSite" id="ACRNAN_scaffold134.g17365.t1">
    <property type="protein sequence ID" value="ACRNAN_scaffold134.g17365.t1"/>
    <property type="gene ID" value="ACRNAN_scaffold134.g17365"/>
</dbReference>
<accession>A0A914CQM3</accession>
<reference evidence="3" key="1">
    <citation type="submission" date="2022-11" db="UniProtKB">
        <authorList>
            <consortium name="WormBaseParasite"/>
        </authorList>
    </citation>
    <scope>IDENTIFICATION</scope>
</reference>
<dbReference type="AlphaFoldDB" id="A0A914CQM3"/>
<evidence type="ECO:0000313" key="2">
    <source>
        <dbReference type="Proteomes" id="UP000887540"/>
    </source>
</evidence>
<proteinExistence type="predicted"/>
<keyword evidence="2" id="KW-1185">Reference proteome</keyword>
<evidence type="ECO:0000313" key="3">
    <source>
        <dbReference type="WBParaSite" id="ACRNAN_scaffold134.g17365.t1"/>
    </source>
</evidence>
<dbReference type="PANTHER" id="PTHR34311:SF7">
    <property type="entry name" value="NEMATODE SPECIFIC PEPTIDE FAMILY"/>
    <property type="match status" value="1"/>
</dbReference>